<dbReference type="Gene3D" id="3.80.10.10">
    <property type="entry name" value="Ribonuclease Inhibitor"/>
    <property type="match status" value="6"/>
</dbReference>
<reference evidence="7" key="1">
    <citation type="submission" date="2023-05" db="EMBL/GenBank/DDBJ databases">
        <title>High-quality long-read genome of Scophthalmus maximus.</title>
        <authorList>
            <person name="Lien S."/>
            <person name="Martinez P."/>
        </authorList>
    </citation>
    <scope>NUCLEOTIDE SEQUENCE [LARGE SCALE GENOMIC DNA]</scope>
</reference>
<dbReference type="Gene3D" id="3.40.50.300">
    <property type="entry name" value="P-loop containing nucleotide triphosphate hydrolases"/>
    <property type="match status" value="1"/>
</dbReference>
<dbReference type="Gene3D" id="1.10.533.20">
    <property type="match status" value="1"/>
</dbReference>
<evidence type="ECO:0000256" key="2">
    <source>
        <dbReference type="ARBA" id="ARBA00022737"/>
    </source>
</evidence>
<feature type="region of interest" description="Disordered" evidence="5">
    <location>
        <begin position="498"/>
        <end position="548"/>
    </location>
</feature>
<dbReference type="InterPro" id="IPR001611">
    <property type="entry name" value="Leu-rich_rpt"/>
</dbReference>
<gene>
    <name evidence="7" type="primary">nlrc5</name>
</gene>
<name>A0A8D3AVK1_SCOMX</name>
<dbReference type="SUPFAM" id="SSF52047">
    <property type="entry name" value="RNI-like"/>
    <property type="match status" value="4"/>
</dbReference>
<dbReference type="SMART" id="SM00368">
    <property type="entry name" value="LRR_RI"/>
    <property type="match status" value="12"/>
</dbReference>
<feature type="compositionally biased region" description="Polar residues" evidence="5">
    <location>
        <begin position="536"/>
        <end position="548"/>
    </location>
</feature>
<protein>
    <recommendedName>
        <fullName evidence="6">NACHT domain-containing protein</fullName>
    </recommendedName>
</protein>
<dbReference type="PANTHER" id="PTHR47189:SF1">
    <property type="entry name" value="MHC CLASS II TRANSACTIVATOR"/>
    <property type="match status" value="1"/>
</dbReference>
<dbReference type="GO" id="GO:0045348">
    <property type="term" value="P:positive regulation of MHC class II biosynthetic process"/>
    <property type="evidence" value="ECO:0007669"/>
    <property type="project" value="TreeGrafter"/>
</dbReference>
<dbReference type="Pfam" id="PF17776">
    <property type="entry name" value="NLRC4_HD2"/>
    <property type="match status" value="1"/>
</dbReference>
<dbReference type="InterPro" id="IPR041267">
    <property type="entry name" value="NLRP_HD2"/>
</dbReference>
<dbReference type="GO" id="GO:0045944">
    <property type="term" value="P:positive regulation of transcription by RNA polymerase II"/>
    <property type="evidence" value="ECO:0007669"/>
    <property type="project" value="TreeGrafter"/>
</dbReference>
<evidence type="ECO:0000256" key="1">
    <source>
        <dbReference type="ARBA" id="ARBA00022614"/>
    </source>
</evidence>
<feature type="domain" description="NACHT" evidence="6">
    <location>
        <begin position="270"/>
        <end position="412"/>
    </location>
</feature>
<dbReference type="InterPro" id="IPR006553">
    <property type="entry name" value="Leu-rich_rpt_Cys-con_subtyp"/>
</dbReference>
<dbReference type="PROSITE" id="PS50837">
    <property type="entry name" value="NACHT"/>
    <property type="match status" value="1"/>
</dbReference>
<evidence type="ECO:0000256" key="3">
    <source>
        <dbReference type="ARBA" id="ARBA00022741"/>
    </source>
</evidence>
<dbReference type="PANTHER" id="PTHR47189">
    <property type="entry name" value="MHC CLASS II TRANSACTIVATOR"/>
    <property type="match status" value="1"/>
</dbReference>
<evidence type="ECO:0000313" key="8">
    <source>
        <dbReference type="Proteomes" id="UP000694558"/>
    </source>
</evidence>
<dbReference type="Proteomes" id="UP000694558">
    <property type="component" value="Chromosome 10"/>
</dbReference>
<proteinExistence type="predicted"/>
<feature type="region of interest" description="Disordered" evidence="5">
    <location>
        <begin position="222"/>
        <end position="252"/>
    </location>
</feature>
<keyword evidence="1" id="KW-0433">Leucine-rich repeat</keyword>
<dbReference type="GeneTree" id="ENSGT00940000160652"/>
<dbReference type="InterPro" id="IPR027417">
    <property type="entry name" value="P-loop_NTPase"/>
</dbReference>
<dbReference type="GO" id="GO:0005524">
    <property type="term" value="F:ATP binding"/>
    <property type="evidence" value="ECO:0007669"/>
    <property type="project" value="UniProtKB-KW"/>
</dbReference>
<feature type="compositionally biased region" description="Basic and acidic residues" evidence="5">
    <location>
        <begin position="498"/>
        <end position="530"/>
    </location>
</feature>
<sequence length="2086" mass="227453">MADCRCVKAKAKLLSLPLVSFSNNTKAEAVSWLQRDAVCDNSRCQWSLTMDGDVDPDDENVNSVLAQETLELCHILSGQPPTVIGELCQMMPSGSAWDISDQPVAATVKAMLEYFSEANAADCRNFLQSMCLLCENIPMRLESRLMSVAGYANNVCENPSPGVTKEEPPSPRSELQLVKRPRIDHWEHYIGAVTRSLLRRWERLSGALVKEVQLENVWVNPRTANRGRDRPDQTPGPTDRGSRTPEPDGDFGSLESRVTLETFLQGCAGKVTAVAGPAGSGKTLLMSCLGQQWAHGLGPVPSSYLFVLLEFRLLNLLSSPLSLSELLFRHYLPPKGEDDDDVKRAIVDYLLSNPAQSCWVLDGYDEFYSKLSGPEVQGERLDPEKPLPVADLISGLLNRQLLPGCTVLVTCRVRDVMDLEGVSDKVGQLLGWDSQEIKDYVDDFFGVKGDSANRAFGGQAADLLLSSQHLLAMSYLPALCNICCICLKHLLLEEKEGGAKVQDRGGETRGKDAEKKPEGVQIAGERKESGEDLITDGTNGRTQVQIPSTLTPVQIPSTLTQVQTPSTLSQVQIPSTLSQVQIPSTLSQVQIPSTLSQVQIPSTLSQVQIPSTLTQVQKPSTLSQVQTPSTLSQVQIPSTLTLVQIPSTLTQVQIPSTLSQVQIPSTLSQVQIPSTLTPVQIPSTLTQVQIPSTLSQVQIPSTLSQVYLNVLCAFLSRNSAKGGKTGKAKTSKPPHRPSTLSWYRSEICELSQLAWRGLEKSKILFLEEDIPRSVLDFSIRTGLLSQVELRLESGTLARAYCFIHLTVQEFLAALRIMTSADVSDAQLKKRFNLKTRWTTKSDQRTVFTDSLHLYVCGLASQHCAPALGELASAGWVQKRQALVLKLLNKLCHSNALTGPKILELCHCVQESQDHQLAREVVGTRTTLELRNIQLLPKDIDALAFVVNSVGDSGVGLDFGACSMELECLDVLPRCRFIHHLSFRSRKYGDKFAEKLSSVLPEFSTLRKLEFCGSSLTATGAASLASALEKCPEITEINLSDNSLKDEGIKHVADIFAKLPRLASVMVSRNNSSLTTVDYLVGKMSSCFNIQRVHADAMKEVTVTFSQNSDMDSHHKKSEPSVSLLNQKWNKPEMQKVVKSLARCPALSVLDLSGGQWDVEVLKTLTQFLPKFNVTEKIILNDSCSSVDDLVVLTALLSKHPAVVELHIRLQSSPDPVPVSIVFSGGSKRPANTKTLCLGCCGLLHTGLTRVLRSLGTSCDLAVLDLSSNCLGNNGLKKLLDVLPHLGNIREIDASDNGISVEGVTMLAGALCSCDNLTEIHIRDGGREQVILKFCSGGSDDKEQLKMFRMNNSSLLPAHITALCMRLVRCRSPLELDLSHSSLKDKAVESLLRVLPKMASLQRLNVSHSVTSTAAALILARCLTVSRRVTSVELRPQSECFVLFDRGKAEQASCRLTHYSLNSDNVERLTEILLQGPELSDLDLSSNRLEDEGVKRLVDSLPRLKINSFVNLSNNSLTQRGLLDVAGTLVTCDDVSGVEVSVGAGERCLIWFRQNDGRCEKTLSVKGSSLESDHLVRLAAIVSNCPSLTKLEFKNNSLQSEWIEDFVKALDVGQTGCSVSIDECWIRAEKAVSLVCRCLEVSSNIQTIRVDHTTLHLFLMKSTGLTSVSLVDCALEGRQLSPVKSIIQRRPSLTELDFSHNSLGAAGAESLCSVLPLLPELSSLSVVSKETCETVVEKLSQALLQSATVQCLNLSGHVISDAAAQTMTAILPRLRSLNLSHCSWSAAAGLQLVRALGRCVRLEVLCLDCVHLDENSRACLAQALRKIRSIRSLKLNEIAAAVEPSEANGVLDLLAAMEELTRIEELELDGWRMSGGGVEQLSRLLPVWTELRKISLSKNLISDQSGDKLLEALTSCGHLEELSLCSNQLGDLTAARMALVLPSMTHITALDVSENAVGSEGSESLSRAMKCMKKLSRIQLTSVGTSELCAVAASLAHCPLIRDVGLGWNNCGDEVVLELARVLPVCQKLTRIDLESNSVSVVGVEALLRALQSCPALELIRLWRNDVSSSDAQRLSLKDGRLNFSST</sequence>
<dbReference type="InterPro" id="IPR032675">
    <property type="entry name" value="LRR_dom_sf"/>
</dbReference>
<keyword evidence="2" id="KW-0677">Repeat</keyword>
<keyword evidence="3" id="KW-0547">Nucleotide-binding</keyword>
<keyword evidence="4" id="KW-0067">ATP-binding</keyword>
<dbReference type="Pfam" id="PF05729">
    <property type="entry name" value="NACHT"/>
    <property type="match status" value="1"/>
</dbReference>
<evidence type="ECO:0000313" key="7">
    <source>
        <dbReference type="Ensembl" id="ENSSMAP00000024254.2"/>
    </source>
</evidence>
<dbReference type="SMART" id="SM00367">
    <property type="entry name" value="LRR_CC"/>
    <property type="match status" value="4"/>
</dbReference>
<organism evidence="7 8">
    <name type="scientific">Scophthalmus maximus</name>
    <name type="common">Turbot</name>
    <name type="synonym">Psetta maxima</name>
    <dbReference type="NCBI Taxonomy" id="52904"/>
    <lineage>
        <taxon>Eukaryota</taxon>
        <taxon>Metazoa</taxon>
        <taxon>Chordata</taxon>
        <taxon>Craniata</taxon>
        <taxon>Vertebrata</taxon>
        <taxon>Euteleostomi</taxon>
        <taxon>Actinopterygii</taxon>
        <taxon>Neopterygii</taxon>
        <taxon>Teleostei</taxon>
        <taxon>Neoteleostei</taxon>
        <taxon>Acanthomorphata</taxon>
        <taxon>Carangaria</taxon>
        <taxon>Pleuronectiformes</taxon>
        <taxon>Pleuronectoidei</taxon>
        <taxon>Scophthalmidae</taxon>
        <taxon>Scophthalmus</taxon>
    </lineage>
</organism>
<dbReference type="InterPro" id="IPR007111">
    <property type="entry name" value="NACHT_NTPase"/>
</dbReference>
<reference evidence="7" key="2">
    <citation type="submission" date="2025-08" db="UniProtKB">
        <authorList>
            <consortium name="Ensembl"/>
        </authorList>
    </citation>
    <scope>IDENTIFICATION</scope>
</reference>
<dbReference type="SUPFAM" id="SSF52540">
    <property type="entry name" value="P-loop containing nucleoside triphosphate hydrolases"/>
    <property type="match status" value="1"/>
</dbReference>
<evidence type="ECO:0000259" key="6">
    <source>
        <dbReference type="PROSITE" id="PS50837"/>
    </source>
</evidence>
<dbReference type="GO" id="GO:0045345">
    <property type="term" value="P:positive regulation of MHC class I biosynthetic process"/>
    <property type="evidence" value="ECO:0007669"/>
    <property type="project" value="TreeGrafter"/>
</dbReference>
<evidence type="ECO:0000256" key="5">
    <source>
        <dbReference type="SAM" id="MobiDB-lite"/>
    </source>
</evidence>
<dbReference type="Pfam" id="PF13516">
    <property type="entry name" value="LRR_6"/>
    <property type="match status" value="5"/>
</dbReference>
<dbReference type="Ensembl" id="ENSSMAT00000024547.2">
    <property type="protein sequence ID" value="ENSSMAP00000024254.2"/>
    <property type="gene ID" value="ENSSMAG00000014651.2"/>
</dbReference>
<accession>A0A8D3AVK1</accession>
<evidence type="ECO:0000256" key="4">
    <source>
        <dbReference type="ARBA" id="ARBA00022840"/>
    </source>
</evidence>